<accession>A0A2H4YEE8</accession>
<evidence type="ECO:0000313" key="2">
    <source>
        <dbReference type="Proteomes" id="UP000240934"/>
    </source>
</evidence>
<sequence>MKIDLQKVHTAVFANGERRDGKLIDLVKSTNRLWKFGTHLHVGTYSKFYHEIRDGIDKNGFHVHDGYRLTGLVYRKENFAGRESWFDIFKGFSTCAGIILGDMDRVIDPVLILREYDKQVKPKTRQWNDRGARKHAYGSRNRHIFGKMFAYIESKRKQDTSCSDYERELDMEYYDDGIYGQCLEPWCDVHVPQIRRNSLVDAFMHRERWWDNAGRSVEKSWKYQSKRRHQWKPKKEIIETY</sequence>
<name>A0A2H4YEE8_9CAUD</name>
<keyword evidence="2" id="KW-1185">Reference proteome</keyword>
<proteinExistence type="predicted"/>
<protein>
    <submittedName>
        <fullName evidence="1">Uncharacterized protein</fullName>
    </submittedName>
</protein>
<dbReference type="Proteomes" id="UP000240934">
    <property type="component" value="Segment"/>
</dbReference>
<dbReference type="EMBL" id="MG250483">
    <property type="protein sequence ID" value="AUE22558.1"/>
    <property type="molecule type" value="Genomic_DNA"/>
</dbReference>
<reference evidence="1 2" key="1">
    <citation type="submission" date="2017-10" db="EMBL/GenBank/DDBJ databases">
        <title>Antibacterial composition for extension of chilled fish shelf life and decreasing of risk of food-borne infections, bacteriophage strains for its preparation.</title>
        <authorList>
            <person name="Zulkarneev E.R."/>
            <person name="Aleshkin A.V."/>
            <person name="Rubalsky O.V."/>
            <person name="Kiseleva I.A."/>
            <person name="Rubalskii E.O."/>
            <person name="Lebedev S.N."/>
        </authorList>
    </citation>
    <scope>NUCLEOTIDE SEQUENCE [LARGE SCALE GENOMIC DNA]</scope>
</reference>
<gene>
    <name evidence="1" type="ORF">Ah1_00017</name>
</gene>
<organism evidence="1 2">
    <name type="scientific">Aeromonas phage Ah1</name>
    <dbReference type="NCBI Taxonomy" id="2053701"/>
    <lineage>
        <taxon>Viruses</taxon>
        <taxon>Duplodnaviria</taxon>
        <taxon>Heunggongvirae</taxon>
        <taxon>Uroviricota</taxon>
        <taxon>Caudoviricetes</taxon>
        <taxon>Pantevenvirales</taxon>
        <taxon>Straboviridae</taxon>
        <taxon>Cinqassovirus</taxon>
        <taxon>Cinqassovirus ah1</taxon>
    </lineage>
</organism>
<evidence type="ECO:0000313" key="1">
    <source>
        <dbReference type="EMBL" id="AUE22558.1"/>
    </source>
</evidence>